<evidence type="ECO:0000313" key="2">
    <source>
        <dbReference type="EMBL" id="TCS88424.1"/>
    </source>
</evidence>
<keyword evidence="1" id="KW-0472">Membrane</keyword>
<feature type="transmembrane region" description="Helical" evidence="1">
    <location>
        <begin position="6"/>
        <end position="34"/>
    </location>
</feature>
<gene>
    <name evidence="2" type="ORF">EDD80_103289</name>
</gene>
<dbReference type="Pfam" id="PF08592">
    <property type="entry name" value="Anthrone_oxy"/>
    <property type="match status" value="1"/>
</dbReference>
<evidence type="ECO:0000256" key="1">
    <source>
        <dbReference type="SAM" id="Phobius"/>
    </source>
</evidence>
<evidence type="ECO:0000313" key="3">
    <source>
        <dbReference type="Proteomes" id="UP000295807"/>
    </source>
</evidence>
<dbReference type="InterPro" id="IPR013901">
    <property type="entry name" value="Anthrone_oxy"/>
</dbReference>
<keyword evidence="1" id="KW-0812">Transmembrane</keyword>
<organism evidence="2 3">
    <name type="scientific">Anseongella ginsenosidimutans</name>
    <dbReference type="NCBI Taxonomy" id="496056"/>
    <lineage>
        <taxon>Bacteria</taxon>
        <taxon>Pseudomonadati</taxon>
        <taxon>Bacteroidota</taxon>
        <taxon>Sphingobacteriia</taxon>
        <taxon>Sphingobacteriales</taxon>
        <taxon>Sphingobacteriaceae</taxon>
        <taxon>Anseongella</taxon>
    </lineage>
</organism>
<feature type="transmembrane region" description="Helical" evidence="1">
    <location>
        <begin position="82"/>
        <end position="104"/>
    </location>
</feature>
<keyword evidence="3" id="KW-1185">Reference proteome</keyword>
<sequence>MDFYQIIHIVAVLLTGLVAGLFYSYACSVTGALGKLSDREYITAFQSINTAILNPWFFASFMGSLIVLPLATWLSYHAGVNFSFWLLLSATAMYVVGVFGVTMAGNVPLNNMLMDINVNTASPQELFSLREKFEAPWNKLNLIRTIGSVLCFLLVILSILKIK</sequence>
<reference evidence="2 3" key="1">
    <citation type="submission" date="2019-03" db="EMBL/GenBank/DDBJ databases">
        <title>Genomic Encyclopedia of Type Strains, Phase IV (KMG-IV): sequencing the most valuable type-strain genomes for metagenomic binning, comparative biology and taxonomic classification.</title>
        <authorList>
            <person name="Goeker M."/>
        </authorList>
    </citation>
    <scope>NUCLEOTIDE SEQUENCE [LARGE SCALE GENOMIC DNA]</scope>
    <source>
        <strain evidence="2 3">DSM 21100</strain>
    </source>
</reference>
<feature type="transmembrane region" description="Helical" evidence="1">
    <location>
        <begin position="142"/>
        <end position="160"/>
    </location>
</feature>
<comment type="caution">
    <text evidence="2">The sequence shown here is derived from an EMBL/GenBank/DDBJ whole genome shotgun (WGS) entry which is preliminary data.</text>
</comment>
<dbReference type="AlphaFoldDB" id="A0A4R3KTD4"/>
<dbReference type="EMBL" id="SMAD01000003">
    <property type="protein sequence ID" value="TCS88424.1"/>
    <property type="molecule type" value="Genomic_DNA"/>
</dbReference>
<dbReference type="RefSeq" id="WP_132128631.1">
    <property type="nucleotide sequence ID" value="NZ_CP042432.1"/>
</dbReference>
<protein>
    <submittedName>
        <fullName evidence="2">Putative membrane protein</fullName>
    </submittedName>
</protein>
<proteinExistence type="predicted"/>
<dbReference type="OrthoDB" id="772592at2"/>
<feature type="transmembrane region" description="Helical" evidence="1">
    <location>
        <begin position="55"/>
        <end position="76"/>
    </location>
</feature>
<keyword evidence="1" id="KW-1133">Transmembrane helix</keyword>
<accession>A0A4R3KTD4</accession>
<dbReference type="Proteomes" id="UP000295807">
    <property type="component" value="Unassembled WGS sequence"/>
</dbReference>
<name>A0A4R3KTD4_9SPHI</name>